<comment type="caution">
    <text evidence="2">The sequence shown here is derived from an EMBL/GenBank/DDBJ whole genome shotgun (WGS) entry which is preliminary data.</text>
</comment>
<dbReference type="Proteomes" id="UP000324222">
    <property type="component" value="Unassembled WGS sequence"/>
</dbReference>
<name>A0A5B7HVI2_PORTR</name>
<organism evidence="2 3">
    <name type="scientific">Portunus trituberculatus</name>
    <name type="common">Swimming crab</name>
    <name type="synonym">Neptunus trituberculatus</name>
    <dbReference type="NCBI Taxonomy" id="210409"/>
    <lineage>
        <taxon>Eukaryota</taxon>
        <taxon>Metazoa</taxon>
        <taxon>Ecdysozoa</taxon>
        <taxon>Arthropoda</taxon>
        <taxon>Crustacea</taxon>
        <taxon>Multicrustacea</taxon>
        <taxon>Malacostraca</taxon>
        <taxon>Eumalacostraca</taxon>
        <taxon>Eucarida</taxon>
        <taxon>Decapoda</taxon>
        <taxon>Pleocyemata</taxon>
        <taxon>Brachyura</taxon>
        <taxon>Eubrachyura</taxon>
        <taxon>Portunoidea</taxon>
        <taxon>Portunidae</taxon>
        <taxon>Portuninae</taxon>
        <taxon>Portunus</taxon>
    </lineage>
</organism>
<evidence type="ECO:0000256" key="1">
    <source>
        <dbReference type="SAM" id="MobiDB-lite"/>
    </source>
</evidence>
<proteinExistence type="predicted"/>
<protein>
    <submittedName>
        <fullName evidence="2">Uncharacterized protein</fullName>
    </submittedName>
</protein>
<evidence type="ECO:0000313" key="3">
    <source>
        <dbReference type="Proteomes" id="UP000324222"/>
    </source>
</evidence>
<keyword evidence="3" id="KW-1185">Reference proteome</keyword>
<feature type="region of interest" description="Disordered" evidence="1">
    <location>
        <begin position="50"/>
        <end position="106"/>
    </location>
</feature>
<feature type="compositionally biased region" description="Basic and acidic residues" evidence="1">
    <location>
        <begin position="82"/>
        <end position="96"/>
    </location>
</feature>
<feature type="compositionally biased region" description="Basic residues" evidence="1">
    <location>
        <begin position="97"/>
        <end position="106"/>
    </location>
</feature>
<feature type="compositionally biased region" description="Acidic residues" evidence="1">
    <location>
        <begin position="53"/>
        <end position="63"/>
    </location>
</feature>
<dbReference type="EMBL" id="VSRR010034755">
    <property type="protein sequence ID" value="MPC72444.1"/>
    <property type="molecule type" value="Genomic_DNA"/>
</dbReference>
<evidence type="ECO:0000313" key="2">
    <source>
        <dbReference type="EMBL" id="MPC72444.1"/>
    </source>
</evidence>
<dbReference type="AlphaFoldDB" id="A0A5B7HVI2"/>
<feature type="compositionally biased region" description="Acidic residues" evidence="1">
    <location>
        <begin position="71"/>
        <end position="81"/>
    </location>
</feature>
<reference evidence="2 3" key="1">
    <citation type="submission" date="2019-05" db="EMBL/GenBank/DDBJ databases">
        <title>Another draft genome of Portunus trituberculatus and its Hox gene families provides insights of decapod evolution.</title>
        <authorList>
            <person name="Jeong J.-H."/>
            <person name="Song I."/>
            <person name="Kim S."/>
            <person name="Choi T."/>
            <person name="Kim D."/>
            <person name="Ryu S."/>
            <person name="Kim W."/>
        </authorList>
    </citation>
    <scope>NUCLEOTIDE SEQUENCE [LARGE SCALE GENOMIC DNA]</scope>
    <source>
        <tissue evidence="2">Muscle</tissue>
    </source>
</reference>
<gene>
    <name evidence="2" type="ORF">E2C01_066750</name>
</gene>
<sequence>MMMLRDEGNTGGCGAAAHWLTVLGALCSRSRSIEKATQMTSRFLTCVFRNGSEEQEEEEEGKEEAEGKKEEEEEEEEEEERDVCRDKGEEDKDVKDKRKIKEKMEK</sequence>
<accession>A0A5B7HVI2</accession>